<dbReference type="Pfam" id="PF00645">
    <property type="entry name" value="zf-PARP"/>
    <property type="match status" value="2"/>
</dbReference>
<sequence>MSLSTIPHVTDLLPIVLSSQIDHNHDGGRNAHPAVTYAFEPLQSQPIQSAAPAIVPDDDDKADSIPKHRVEHSPSNLAACQSAPCKRGGHKIELGELRFGTYTLFFHTGEMFWTYKHWRCVTNKQINTIKDIAKGEPQNAPGYDTLTEQAKEHFRLALEAGRVTDTTFKGIPEPVYKVEIAPQGRATCQNKECKDAKVKSKKGELRLGNLVRFQGHKSWKYKHWGCATVDEYRRIRDVLAAGELEGLEDLDP</sequence>
<evidence type="ECO:0000313" key="8">
    <source>
        <dbReference type="Proteomes" id="UP000504636"/>
    </source>
</evidence>
<evidence type="ECO:0000256" key="3">
    <source>
        <dbReference type="ARBA" id="ARBA00022771"/>
    </source>
</evidence>
<dbReference type="Gene3D" id="3.30.1740.10">
    <property type="entry name" value="Zinc finger, PARP-type"/>
    <property type="match status" value="2"/>
</dbReference>
<evidence type="ECO:0000256" key="1">
    <source>
        <dbReference type="ARBA" id="ARBA00004123"/>
    </source>
</evidence>
<evidence type="ECO:0000256" key="5">
    <source>
        <dbReference type="ARBA" id="ARBA00023242"/>
    </source>
</evidence>
<evidence type="ECO:0000259" key="6">
    <source>
        <dbReference type="SMART" id="SM01336"/>
    </source>
</evidence>
<dbReference type="GeneID" id="54453390"/>
<dbReference type="EMBL" id="MU003710">
    <property type="protein sequence ID" value="KAF2805389.1"/>
    <property type="molecule type" value="Genomic_DNA"/>
</dbReference>
<keyword evidence="5" id="KW-0539">Nucleus</keyword>
<gene>
    <name evidence="7 9" type="ORF">BDZ99DRAFT_118680</name>
</gene>
<dbReference type="Proteomes" id="UP000504636">
    <property type="component" value="Unplaced"/>
</dbReference>
<keyword evidence="3" id="KW-0863">Zinc-finger</keyword>
<evidence type="ECO:0000256" key="2">
    <source>
        <dbReference type="ARBA" id="ARBA00022723"/>
    </source>
</evidence>
<name>A0A6A6Y9U0_9PEZI</name>
<keyword evidence="4" id="KW-0862">Zinc</keyword>
<dbReference type="InterPro" id="IPR036957">
    <property type="entry name" value="Znf_PARP_sf"/>
</dbReference>
<dbReference type="AlphaFoldDB" id="A0A6A6Y9U0"/>
<keyword evidence="2" id="KW-0479">Metal-binding</keyword>
<evidence type="ECO:0000313" key="7">
    <source>
        <dbReference type="EMBL" id="KAF2805389.1"/>
    </source>
</evidence>
<keyword evidence="8" id="KW-1185">Reference proteome</keyword>
<feature type="domain" description="PARP-type" evidence="6">
    <location>
        <begin position="71"/>
        <end position="159"/>
    </location>
</feature>
<organism evidence="7">
    <name type="scientific">Mytilinidion resinicola</name>
    <dbReference type="NCBI Taxonomy" id="574789"/>
    <lineage>
        <taxon>Eukaryota</taxon>
        <taxon>Fungi</taxon>
        <taxon>Dikarya</taxon>
        <taxon>Ascomycota</taxon>
        <taxon>Pezizomycotina</taxon>
        <taxon>Dothideomycetes</taxon>
        <taxon>Pleosporomycetidae</taxon>
        <taxon>Mytilinidiales</taxon>
        <taxon>Mytilinidiaceae</taxon>
        <taxon>Mytilinidion</taxon>
    </lineage>
</organism>
<protein>
    <recommendedName>
        <fullName evidence="6">PARP-type domain-containing protein</fullName>
    </recommendedName>
</protein>
<dbReference type="GO" id="GO:0008270">
    <property type="term" value="F:zinc ion binding"/>
    <property type="evidence" value="ECO:0007669"/>
    <property type="project" value="UniProtKB-KW"/>
</dbReference>
<comment type="subcellular location">
    <subcellularLocation>
        <location evidence="1">Nucleus</location>
    </subcellularLocation>
</comment>
<evidence type="ECO:0000256" key="4">
    <source>
        <dbReference type="ARBA" id="ARBA00022833"/>
    </source>
</evidence>
<dbReference type="RefSeq" id="XP_033572353.1">
    <property type="nucleotide sequence ID" value="XM_033712497.1"/>
</dbReference>
<dbReference type="SUPFAM" id="SSF57716">
    <property type="entry name" value="Glucocorticoid receptor-like (DNA-binding domain)"/>
    <property type="match status" value="2"/>
</dbReference>
<reference evidence="9" key="3">
    <citation type="submission" date="2025-04" db="UniProtKB">
        <authorList>
            <consortium name="RefSeq"/>
        </authorList>
    </citation>
    <scope>IDENTIFICATION</scope>
    <source>
        <strain evidence="9">CBS 304.34</strain>
    </source>
</reference>
<dbReference type="InterPro" id="IPR001510">
    <property type="entry name" value="Znf_PARP"/>
</dbReference>
<dbReference type="OrthoDB" id="429950at2759"/>
<dbReference type="SMART" id="SM01336">
    <property type="entry name" value="zf-PARP"/>
    <property type="match status" value="2"/>
</dbReference>
<evidence type="ECO:0000313" key="9">
    <source>
        <dbReference type="RefSeq" id="XP_033572353.1"/>
    </source>
</evidence>
<reference evidence="9" key="2">
    <citation type="submission" date="2020-04" db="EMBL/GenBank/DDBJ databases">
        <authorList>
            <consortium name="NCBI Genome Project"/>
        </authorList>
    </citation>
    <scope>NUCLEOTIDE SEQUENCE</scope>
    <source>
        <strain evidence="9">CBS 304.34</strain>
    </source>
</reference>
<accession>A0A6A6Y9U0</accession>
<dbReference type="GO" id="GO:0005634">
    <property type="term" value="C:nucleus"/>
    <property type="evidence" value="ECO:0007669"/>
    <property type="project" value="UniProtKB-SubCell"/>
</dbReference>
<proteinExistence type="predicted"/>
<feature type="domain" description="PARP-type" evidence="6">
    <location>
        <begin position="179"/>
        <end position="252"/>
    </location>
</feature>
<reference evidence="7 9" key="1">
    <citation type="journal article" date="2020" name="Stud. Mycol.">
        <title>101 Dothideomycetes genomes: a test case for predicting lifestyles and emergence of pathogens.</title>
        <authorList>
            <person name="Haridas S."/>
            <person name="Albert R."/>
            <person name="Binder M."/>
            <person name="Bloem J."/>
            <person name="Labutti K."/>
            <person name="Salamov A."/>
            <person name="Andreopoulos B."/>
            <person name="Baker S."/>
            <person name="Barry K."/>
            <person name="Bills G."/>
            <person name="Bluhm B."/>
            <person name="Cannon C."/>
            <person name="Castanera R."/>
            <person name="Culley D."/>
            <person name="Daum C."/>
            <person name="Ezra D."/>
            <person name="Gonzalez J."/>
            <person name="Henrissat B."/>
            <person name="Kuo A."/>
            <person name="Liang C."/>
            <person name="Lipzen A."/>
            <person name="Lutzoni F."/>
            <person name="Magnuson J."/>
            <person name="Mondo S."/>
            <person name="Nolan M."/>
            <person name="Ohm R."/>
            <person name="Pangilinan J."/>
            <person name="Park H.-J."/>
            <person name="Ramirez L."/>
            <person name="Alfaro M."/>
            <person name="Sun H."/>
            <person name="Tritt A."/>
            <person name="Yoshinaga Y."/>
            <person name="Zwiers L.-H."/>
            <person name="Turgeon B."/>
            <person name="Goodwin S."/>
            <person name="Spatafora J."/>
            <person name="Crous P."/>
            <person name="Grigoriev I."/>
        </authorList>
    </citation>
    <scope>NUCLEOTIDE SEQUENCE</scope>
    <source>
        <strain evidence="7 9">CBS 304.34</strain>
    </source>
</reference>
<dbReference type="GO" id="GO:0003677">
    <property type="term" value="F:DNA binding"/>
    <property type="evidence" value="ECO:0007669"/>
    <property type="project" value="InterPro"/>
</dbReference>